<organism evidence="2 3">
    <name type="scientific">Liparis tanakae</name>
    <name type="common">Tanaka's snailfish</name>
    <dbReference type="NCBI Taxonomy" id="230148"/>
    <lineage>
        <taxon>Eukaryota</taxon>
        <taxon>Metazoa</taxon>
        <taxon>Chordata</taxon>
        <taxon>Craniata</taxon>
        <taxon>Vertebrata</taxon>
        <taxon>Euteleostomi</taxon>
        <taxon>Actinopterygii</taxon>
        <taxon>Neopterygii</taxon>
        <taxon>Teleostei</taxon>
        <taxon>Neoteleostei</taxon>
        <taxon>Acanthomorphata</taxon>
        <taxon>Eupercaria</taxon>
        <taxon>Perciformes</taxon>
        <taxon>Cottioidei</taxon>
        <taxon>Cottales</taxon>
        <taxon>Liparidae</taxon>
        <taxon>Liparis</taxon>
    </lineage>
</organism>
<comment type="caution">
    <text evidence="2">The sequence shown here is derived from an EMBL/GenBank/DDBJ whole genome shotgun (WGS) entry which is preliminary data.</text>
</comment>
<evidence type="ECO:0000313" key="3">
    <source>
        <dbReference type="Proteomes" id="UP000314294"/>
    </source>
</evidence>
<sequence>MAAQPQQPSQQPSLRLPWMPVARVPTPPHWFHSSNAFPSLPFPSLPFPSLALGTRREERDCVSVPAAANVGSDRFPPTDHHKHCKPSISQR</sequence>
<proteinExistence type="predicted"/>
<protein>
    <submittedName>
        <fullName evidence="2">Uncharacterized protein</fullName>
    </submittedName>
</protein>
<dbReference type="Proteomes" id="UP000314294">
    <property type="component" value="Unassembled WGS sequence"/>
</dbReference>
<dbReference type="AlphaFoldDB" id="A0A4Z2IXQ5"/>
<accession>A0A4Z2IXQ5</accession>
<gene>
    <name evidence="2" type="ORF">EYF80_007006</name>
</gene>
<reference evidence="2 3" key="1">
    <citation type="submission" date="2019-03" db="EMBL/GenBank/DDBJ databases">
        <title>First draft genome of Liparis tanakae, snailfish: a comprehensive survey of snailfish specific genes.</title>
        <authorList>
            <person name="Kim W."/>
            <person name="Song I."/>
            <person name="Jeong J.-H."/>
            <person name="Kim D."/>
            <person name="Kim S."/>
            <person name="Ryu S."/>
            <person name="Song J.Y."/>
            <person name="Lee S.K."/>
        </authorList>
    </citation>
    <scope>NUCLEOTIDE SEQUENCE [LARGE SCALE GENOMIC DNA]</scope>
    <source>
        <tissue evidence="2">Muscle</tissue>
    </source>
</reference>
<evidence type="ECO:0000313" key="2">
    <source>
        <dbReference type="EMBL" id="TNN82765.1"/>
    </source>
</evidence>
<feature type="region of interest" description="Disordered" evidence="1">
    <location>
        <begin position="68"/>
        <end position="91"/>
    </location>
</feature>
<name>A0A4Z2IXQ5_9TELE</name>
<keyword evidence="3" id="KW-1185">Reference proteome</keyword>
<evidence type="ECO:0000256" key="1">
    <source>
        <dbReference type="SAM" id="MobiDB-lite"/>
    </source>
</evidence>
<dbReference type="EMBL" id="SRLO01000037">
    <property type="protein sequence ID" value="TNN82765.1"/>
    <property type="molecule type" value="Genomic_DNA"/>
</dbReference>